<dbReference type="InterPro" id="IPR010982">
    <property type="entry name" value="Lambda_DNA-bd_dom_sf"/>
</dbReference>
<dbReference type="PROSITE" id="PS50932">
    <property type="entry name" value="HTH_LACI_2"/>
    <property type="match status" value="1"/>
</dbReference>
<dbReference type="PRINTS" id="PR00036">
    <property type="entry name" value="HTHLACI"/>
</dbReference>
<dbReference type="CDD" id="cd06284">
    <property type="entry name" value="PBP1_LacI-like"/>
    <property type="match status" value="1"/>
</dbReference>
<keyword evidence="3" id="KW-0804">Transcription</keyword>
<dbReference type="InterPro" id="IPR001761">
    <property type="entry name" value="Peripla_BP/Lac1_sug-bd_dom"/>
</dbReference>
<dbReference type="SUPFAM" id="SSF47413">
    <property type="entry name" value="lambda repressor-like DNA-binding domains"/>
    <property type="match status" value="1"/>
</dbReference>
<gene>
    <name evidence="5" type="ORF">C7380_103174</name>
</gene>
<keyword evidence="6" id="KW-1185">Reference proteome</keyword>
<feature type="domain" description="HTH lacI-type" evidence="4">
    <location>
        <begin position="2"/>
        <end position="56"/>
    </location>
</feature>
<dbReference type="CDD" id="cd01392">
    <property type="entry name" value="HTH_LacI"/>
    <property type="match status" value="1"/>
</dbReference>
<protein>
    <submittedName>
        <fullName evidence="5">LacI family transcriptional regulator</fullName>
    </submittedName>
</protein>
<dbReference type="SUPFAM" id="SSF53822">
    <property type="entry name" value="Periplasmic binding protein-like I"/>
    <property type="match status" value="1"/>
</dbReference>
<dbReference type="PROSITE" id="PS00356">
    <property type="entry name" value="HTH_LACI_1"/>
    <property type="match status" value="1"/>
</dbReference>
<dbReference type="EMBL" id="QGGI01000003">
    <property type="protein sequence ID" value="PWJ95993.1"/>
    <property type="molecule type" value="Genomic_DNA"/>
</dbReference>
<dbReference type="PANTHER" id="PTHR30146:SF109">
    <property type="entry name" value="HTH-TYPE TRANSCRIPTIONAL REGULATOR GALS"/>
    <property type="match status" value="1"/>
</dbReference>
<sequence>MSKIQDVANLAGVSVATVSRVLNNSPKVSAKTRLNVINAVKELNYEPNLLGRNLRRSETKMILVLLQNISNPFYSKVIKGMEDYGHKNNYNVMFCNTDSNIEREKKYLDLLKNKLVDGVIFMAPEIDIYTMNTIGKNYPLIQCCEYLENSQISRVSIDNEKAAFEAVEYLIKNGHKKIGLINSKKPHQSSKDREKGYRRALYENNIQIDESLIRYESYGFKGGINAIKSFVDEKKVPDALFTVSDIIAIGAIKALKSFNFNVPDDISIIGFDNLSISSMYDPILSTVSQPRYELGNKAMELIIEIIKNKKNIIKNVVLNHQLLIRESTKKE</sequence>
<dbReference type="SMART" id="SM00354">
    <property type="entry name" value="HTH_LACI"/>
    <property type="match status" value="1"/>
</dbReference>
<evidence type="ECO:0000313" key="5">
    <source>
        <dbReference type="EMBL" id="PWJ95993.1"/>
    </source>
</evidence>
<dbReference type="Gene3D" id="3.40.50.2300">
    <property type="match status" value="2"/>
</dbReference>
<accession>A0AA45C8I0</accession>
<evidence type="ECO:0000313" key="6">
    <source>
        <dbReference type="Proteomes" id="UP000245921"/>
    </source>
</evidence>
<comment type="caution">
    <text evidence="5">The sequence shown here is derived from an EMBL/GenBank/DDBJ whole genome shotgun (WGS) entry which is preliminary data.</text>
</comment>
<proteinExistence type="predicted"/>
<dbReference type="Pfam" id="PF00532">
    <property type="entry name" value="Peripla_BP_1"/>
    <property type="match status" value="1"/>
</dbReference>
<dbReference type="PANTHER" id="PTHR30146">
    <property type="entry name" value="LACI-RELATED TRANSCRIPTIONAL REPRESSOR"/>
    <property type="match status" value="1"/>
</dbReference>
<evidence type="ECO:0000256" key="3">
    <source>
        <dbReference type="ARBA" id="ARBA00023163"/>
    </source>
</evidence>
<dbReference type="Proteomes" id="UP000245921">
    <property type="component" value="Unassembled WGS sequence"/>
</dbReference>
<dbReference type="InterPro" id="IPR028082">
    <property type="entry name" value="Peripla_BP_I"/>
</dbReference>
<keyword evidence="2" id="KW-0238">DNA-binding</keyword>
<evidence type="ECO:0000256" key="2">
    <source>
        <dbReference type="ARBA" id="ARBA00023125"/>
    </source>
</evidence>
<dbReference type="GO" id="GO:0000976">
    <property type="term" value="F:transcription cis-regulatory region binding"/>
    <property type="evidence" value="ECO:0007669"/>
    <property type="project" value="TreeGrafter"/>
</dbReference>
<dbReference type="InterPro" id="IPR000843">
    <property type="entry name" value="HTH_LacI"/>
</dbReference>
<organism evidence="5 6">
    <name type="scientific">Oceanotoga teriensis</name>
    <dbReference type="NCBI Taxonomy" id="515440"/>
    <lineage>
        <taxon>Bacteria</taxon>
        <taxon>Thermotogati</taxon>
        <taxon>Thermotogota</taxon>
        <taxon>Thermotogae</taxon>
        <taxon>Petrotogales</taxon>
        <taxon>Petrotogaceae</taxon>
        <taxon>Oceanotoga</taxon>
    </lineage>
</organism>
<dbReference type="Pfam" id="PF00356">
    <property type="entry name" value="LacI"/>
    <property type="match status" value="1"/>
</dbReference>
<reference evidence="5 6" key="1">
    <citation type="submission" date="2018-05" db="EMBL/GenBank/DDBJ databases">
        <title>Genomic Encyclopedia of Type Strains, Phase IV (KMG-IV): sequencing the most valuable type-strain genomes for metagenomic binning, comparative biology and taxonomic classification.</title>
        <authorList>
            <person name="Goeker M."/>
        </authorList>
    </citation>
    <scope>NUCLEOTIDE SEQUENCE [LARGE SCALE GENOMIC DNA]</scope>
    <source>
        <strain evidence="5 6">DSM 24906</strain>
    </source>
</reference>
<dbReference type="Gene3D" id="1.10.260.40">
    <property type="entry name" value="lambda repressor-like DNA-binding domains"/>
    <property type="match status" value="1"/>
</dbReference>
<evidence type="ECO:0000259" key="4">
    <source>
        <dbReference type="PROSITE" id="PS50932"/>
    </source>
</evidence>
<keyword evidence="1" id="KW-0805">Transcription regulation</keyword>
<evidence type="ECO:0000256" key="1">
    <source>
        <dbReference type="ARBA" id="ARBA00023015"/>
    </source>
</evidence>
<dbReference type="GO" id="GO:0003700">
    <property type="term" value="F:DNA-binding transcription factor activity"/>
    <property type="evidence" value="ECO:0007669"/>
    <property type="project" value="TreeGrafter"/>
</dbReference>
<name>A0AA45C8I0_9BACT</name>
<dbReference type="RefSeq" id="WP_109604105.1">
    <property type="nucleotide sequence ID" value="NZ_QGGI01000003.1"/>
</dbReference>
<dbReference type="AlphaFoldDB" id="A0AA45C8I0"/>